<keyword evidence="1" id="KW-0472">Membrane</keyword>
<keyword evidence="1" id="KW-0812">Transmembrane</keyword>
<name>A0ABU3B560_9ACTN</name>
<protein>
    <submittedName>
        <fullName evidence="2">Uncharacterized protein</fullName>
    </submittedName>
</protein>
<dbReference type="RefSeq" id="WP_311585299.1">
    <property type="nucleotide sequence ID" value="NZ_JAVRFH010000100.1"/>
</dbReference>
<organism evidence="2 3">
    <name type="scientific">Streptomyces lancefieldiae</name>
    <dbReference type="NCBI Taxonomy" id="3075520"/>
    <lineage>
        <taxon>Bacteria</taxon>
        <taxon>Bacillati</taxon>
        <taxon>Actinomycetota</taxon>
        <taxon>Actinomycetes</taxon>
        <taxon>Kitasatosporales</taxon>
        <taxon>Streptomycetaceae</taxon>
        <taxon>Streptomyces</taxon>
    </lineage>
</organism>
<accession>A0ABU3B560</accession>
<sequence>MTLQPHQRSDRKPNSRALPRLLLRRAVLSLAGTTGPALLAFLNWWIHSH</sequence>
<reference evidence="2" key="1">
    <citation type="submission" date="2024-05" db="EMBL/GenBank/DDBJ databases">
        <title>30 novel species of actinomycetes from the DSMZ collection.</title>
        <authorList>
            <person name="Nouioui I."/>
        </authorList>
    </citation>
    <scope>NUCLEOTIDE SEQUENCE</scope>
    <source>
        <strain evidence="2">DSM 40712</strain>
    </source>
</reference>
<keyword evidence="1" id="KW-1133">Transmembrane helix</keyword>
<evidence type="ECO:0000313" key="2">
    <source>
        <dbReference type="EMBL" id="MDT0616141.1"/>
    </source>
</evidence>
<dbReference type="EMBL" id="JAVRFH010000100">
    <property type="protein sequence ID" value="MDT0616141.1"/>
    <property type="molecule type" value="Genomic_DNA"/>
</dbReference>
<keyword evidence="3" id="KW-1185">Reference proteome</keyword>
<feature type="transmembrane region" description="Helical" evidence="1">
    <location>
        <begin position="21"/>
        <end position="46"/>
    </location>
</feature>
<evidence type="ECO:0000313" key="3">
    <source>
        <dbReference type="Proteomes" id="UP001180724"/>
    </source>
</evidence>
<comment type="caution">
    <text evidence="2">The sequence shown here is derived from an EMBL/GenBank/DDBJ whole genome shotgun (WGS) entry which is preliminary data.</text>
</comment>
<proteinExistence type="predicted"/>
<gene>
    <name evidence="2" type="ORF">RM812_39260</name>
</gene>
<evidence type="ECO:0000256" key="1">
    <source>
        <dbReference type="SAM" id="Phobius"/>
    </source>
</evidence>
<dbReference type="Proteomes" id="UP001180724">
    <property type="component" value="Unassembled WGS sequence"/>
</dbReference>